<protein>
    <submittedName>
        <fullName evidence="1">Uncharacterized protein</fullName>
    </submittedName>
</protein>
<gene>
    <name evidence="1" type="ORF">BN2614_LOCUS1</name>
</gene>
<sequence>MHLGRDRALLPYFPGYFEISDSSFVSLPLLSSCVGTACADSSIISVRVPGSDSHHHLPWKQQQCKNLYCRLVPIATWCCPQNCDAWQCLTLRGPRQILWLQFWSH</sequence>
<dbReference type="PROSITE" id="PS51257">
    <property type="entry name" value="PROKAR_LIPOPROTEIN"/>
    <property type="match status" value="1"/>
</dbReference>
<accession>A0A9X9LTN5</accession>
<proteinExistence type="predicted"/>
<dbReference type="Proteomes" id="UP000269945">
    <property type="component" value="Unassembled WGS sequence"/>
</dbReference>
<keyword evidence="2" id="KW-1185">Reference proteome</keyword>
<dbReference type="AlphaFoldDB" id="A0A9X9LTN5"/>
<comment type="caution">
    <text evidence="1">The sequence shown here is derived from an EMBL/GenBank/DDBJ whole genome shotgun (WGS) entry which is preliminary data.</text>
</comment>
<name>A0A9X9LTN5_GULGU</name>
<organism evidence="1 2">
    <name type="scientific">Gulo gulo</name>
    <name type="common">Wolverine</name>
    <name type="synonym">Gluton</name>
    <dbReference type="NCBI Taxonomy" id="48420"/>
    <lineage>
        <taxon>Eukaryota</taxon>
        <taxon>Metazoa</taxon>
        <taxon>Chordata</taxon>
        <taxon>Craniata</taxon>
        <taxon>Vertebrata</taxon>
        <taxon>Euteleostomi</taxon>
        <taxon>Mammalia</taxon>
        <taxon>Eutheria</taxon>
        <taxon>Laurasiatheria</taxon>
        <taxon>Carnivora</taxon>
        <taxon>Caniformia</taxon>
        <taxon>Musteloidea</taxon>
        <taxon>Mustelidae</taxon>
        <taxon>Guloninae</taxon>
        <taxon>Gulo</taxon>
    </lineage>
</organism>
<evidence type="ECO:0000313" key="1">
    <source>
        <dbReference type="EMBL" id="VCW91031.1"/>
    </source>
</evidence>
<reference evidence="1 2" key="1">
    <citation type="submission" date="2018-10" db="EMBL/GenBank/DDBJ databases">
        <authorList>
            <person name="Ekblom R."/>
            <person name="Jareborg N."/>
        </authorList>
    </citation>
    <scope>NUCLEOTIDE SEQUENCE [LARGE SCALE GENOMIC DNA]</scope>
    <source>
        <tissue evidence="1">Muscle</tissue>
    </source>
</reference>
<dbReference type="EMBL" id="CYRY02016794">
    <property type="protein sequence ID" value="VCW91031.1"/>
    <property type="molecule type" value="Genomic_DNA"/>
</dbReference>
<evidence type="ECO:0000313" key="2">
    <source>
        <dbReference type="Proteomes" id="UP000269945"/>
    </source>
</evidence>